<dbReference type="EMBL" id="AP014568">
    <property type="protein sequence ID" value="BAO82083.1"/>
    <property type="molecule type" value="Genomic_DNA"/>
</dbReference>
<dbReference type="Pfam" id="PF17963">
    <property type="entry name" value="Big_9"/>
    <property type="match status" value="1"/>
</dbReference>
<feature type="compositionally biased region" description="Polar residues" evidence="1">
    <location>
        <begin position="1302"/>
        <end position="1314"/>
    </location>
</feature>
<dbReference type="OrthoDB" id="4648428at2"/>
<dbReference type="Gene3D" id="3.40.50.410">
    <property type="entry name" value="von Willebrand factor, type A domain"/>
    <property type="match status" value="1"/>
</dbReference>
<dbReference type="NCBIfam" id="TIGR03660">
    <property type="entry name" value="T1SS_rpt_143"/>
    <property type="match status" value="2"/>
</dbReference>
<dbReference type="Pfam" id="PF13519">
    <property type="entry name" value="VWA_2"/>
    <property type="match status" value="1"/>
</dbReference>
<dbReference type="InterPro" id="IPR018511">
    <property type="entry name" value="Hemolysin-typ_Ca-bd_CS"/>
</dbReference>
<gene>
    <name evidence="3" type="ORF">SRAA_2229</name>
</gene>
<dbReference type="Pfam" id="PF00353">
    <property type="entry name" value="HemolysinCabind"/>
    <property type="match status" value="1"/>
</dbReference>
<dbReference type="Pfam" id="PF19116">
    <property type="entry name" value="DUF5801"/>
    <property type="match status" value="4"/>
</dbReference>
<dbReference type="InterPro" id="IPR002035">
    <property type="entry name" value="VWF_A"/>
</dbReference>
<evidence type="ECO:0000256" key="1">
    <source>
        <dbReference type="SAM" id="MobiDB-lite"/>
    </source>
</evidence>
<dbReference type="GO" id="GO:0005509">
    <property type="term" value="F:calcium ion binding"/>
    <property type="evidence" value="ECO:0007669"/>
    <property type="project" value="InterPro"/>
</dbReference>
<keyword evidence="4" id="KW-1185">Reference proteome</keyword>
<dbReference type="CDD" id="cd00198">
    <property type="entry name" value="vWFA"/>
    <property type="match status" value="1"/>
</dbReference>
<dbReference type="PROSITE" id="PS00330">
    <property type="entry name" value="HEMOLYSIN_CALCIUM"/>
    <property type="match status" value="2"/>
</dbReference>
<dbReference type="SUPFAM" id="SSF141072">
    <property type="entry name" value="CalX-like"/>
    <property type="match status" value="2"/>
</dbReference>
<dbReference type="PRINTS" id="PR00313">
    <property type="entry name" value="CABNDNGRPT"/>
</dbReference>
<feature type="compositionally biased region" description="Polar residues" evidence="1">
    <location>
        <begin position="2839"/>
        <end position="2861"/>
    </location>
</feature>
<dbReference type="InterPro" id="IPR001343">
    <property type="entry name" value="Hemolysn_Ca-bd"/>
</dbReference>
<dbReference type="SUPFAM" id="SSF53300">
    <property type="entry name" value="vWA-like"/>
    <property type="match status" value="1"/>
</dbReference>
<feature type="region of interest" description="Disordered" evidence="1">
    <location>
        <begin position="2833"/>
        <end position="2861"/>
    </location>
</feature>
<dbReference type="Gene3D" id="2.60.40.2030">
    <property type="match status" value="2"/>
</dbReference>
<feature type="compositionally biased region" description="Polar residues" evidence="1">
    <location>
        <begin position="3146"/>
        <end position="3159"/>
    </location>
</feature>
<name>A0A060NRA4_9BURK</name>
<evidence type="ECO:0000259" key="2">
    <source>
        <dbReference type="PROSITE" id="PS50234"/>
    </source>
</evidence>
<dbReference type="KEGG" id="cbaa:SRAA_2229"/>
<feature type="compositionally biased region" description="Polar residues" evidence="1">
    <location>
        <begin position="2560"/>
        <end position="2574"/>
    </location>
</feature>
<dbReference type="InterPro" id="IPR043824">
    <property type="entry name" value="DUF5801"/>
</dbReference>
<dbReference type="PROSITE" id="PS50234">
    <property type="entry name" value="VWFA"/>
    <property type="match status" value="1"/>
</dbReference>
<feature type="region of interest" description="Disordered" evidence="1">
    <location>
        <begin position="1302"/>
        <end position="1333"/>
    </location>
</feature>
<dbReference type="SMART" id="SM00327">
    <property type="entry name" value="VWA"/>
    <property type="match status" value="1"/>
</dbReference>
<dbReference type="Proteomes" id="UP000067461">
    <property type="component" value="Chromosome"/>
</dbReference>
<evidence type="ECO:0000313" key="3">
    <source>
        <dbReference type="EMBL" id="BAO82083.1"/>
    </source>
</evidence>
<accession>A0A060NRA4</accession>
<dbReference type="RefSeq" id="WP_045532781.1">
    <property type="nucleotide sequence ID" value="NZ_AP014568.1"/>
</dbReference>
<dbReference type="InterPro" id="IPR019959">
    <property type="entry name" value="T1SS-143_rpt-cont_dom"/>
</dbReference>
<dbReference type="NCBIfam" id="TIGR03661">
    <property type="entry name" value="T1SS_VCA0849"/>
    <property type="match status" value="1"/>
</dbReference>
<dbReference type="NCBIfam" id="NF033682">
    <property type="entry name" value="retention_LapA"/>
    <property type="match status" value="1"/>
</dbReference>
<dbReference type="SUPFAM" id="SSF51120">
    <property type="entry name" value="beta-Roll"/>
    <property type="match status" value="1"/>
</dbReference>
<feature type="region of interest" description="Disordered" evidence="1">
    <location>
        <begin position="324"/>
        <end position="347"/>
    </location>
</feature>
<dbReference type="HOGENOM" id="CLU_223418_0_0_4"/>
<dbReference type="InterPro" id="IPR019960">
    <property type="entry name" value="T1SS_VCA0849"/>
</dbReference>
<dbReference type="InterPro" id="IPR038081">
    <property type="entry name" value="CalX-like_sf"/>
</dbReference>
<feature type="region of interest" description="Disordered" evidence="1">
    <location>
        <begin position="655"/>
        <end position="685"/>
    </location>
</feature>
<organism evidence="3 4">
    <name type="scientific">Serpentinimonas raichei</name>
    <dbReference type="NCBI Taxonomy" id="1458425"/>
    <lineage>
        <taxon>Bacteria</taxon>
        <taxon>Pseudomonadati</taxon>
        <taxon>Pseudomonadota</taxon>
        <taxon>Betaproteobacteria</taxon>
        <taxon>Burkholderiales</taxon>
        <taxon>Comamonadaceae</taxon>
        <taxon>Serpentinimonas</taxon>
    </lineage>
</organism>
<proteinExistence type="predicted"/>
<evidence type="ECO:0000313" key="4">
    <source>
        <dbReference type="Proteomes" id="UP000067461"/>
    </source>
</evidence>
<feature type="region of interest" description="Disordered" evidence="1">
    <location>
        <begin position="2549"/>
        <end position="2574"/>
    </location>
</feature>
<dbReference type="InterPro" id="IPR011049">
    <property type="entry name" value="Serralysin-like_metalloprot_C"/>
</dbReference>
<protein>
    <recommendedName>
        <fullName evidence="2">VWFA domain-containing protein</fullName>
    </recommendedName>
</protein>
<dbReference type="InterPro" id="IPR047777">
    <property type="entry name" value="LapA-like_RM"/>
</dbReference>
<feature type="compositionally biased region" description="Low complexity" evidence="1">
    <location>
        <begin position="675"/>
        <end position="685"/>
    </location>
</feature>
<reference evidence="3 4" key="1">
    <citation type="journal article" date="2014" name="Nat. Commun.">
        <title>Physiological and genomic features of highly alkaliphilic hydrogen-utilizing Betaproteobacteria from a continental serpentinizing site.</title>
        <authorList>
            <person name="Suzuki S."/>
            <person name="Kuenen J.G."/>
            <person name="Schipper K."/>
            <person name="van der Velde S."/>
            <person name="Ishii S."/>
            <person name="Wu A."/>
            <person name="Sorokin D.Y."/>
            <person name="Tenney A."/>
            <person name="Meng X.Y."/>
            <person name="Morrill P.L."/>
            <person name="Kamagata Y."/>
            <person name="Muyzer G."/>
            <person name="Nealson K.H."/>
        </authorList>
    </citation>
    <scope>NUCLEOTIDE SEQUENCE [LARGE SCALE GENOMIC DNA]</scope>
    <source>
        <strain evidence="3 4">A1</strain>
    </source>
</reference>
<sequence>MSQATVTSITGNAVIVKADGTTRALQVGEVVQRGDVIRTQAGARVELLLPDGQIMAMGPNQALRVDETIALTDATPQAADAAVQPTTVAEIVQILEQGLDLLEQVDPAAAGAVAAGAGEGSDFVRLLRVVEPVDPLAFQFSAAAADVDDVIEGAPAPVTVDLAFTLEEESVPLLEGNDEAEDGLPFTLSGNFLTGIGGFLSSFSVPGLGFITIADGGSTLAFDADGQVIPPGSTTAPAVLLFVQPNGSYTLTVVGALNHPTPGTVEELLALSPIALVGTAGSGGYLTINLQLNVQDDVPVALQDEGEGGLVPRADLIELDEDALEGGNTDNARPGETAGSGSASSSGTIVDNVNWGADGFGRVTGVSWSGGSAAVQPNSSATLFINADGTLGTADSAAIRLTLGADGAYQFELLRAQTHGAQGEDLQALLQGGFTISAVDGDGDPIVGGVRVNVDVLDDMPVIELVGPIPDDDNGYGDDFPSNGDGPFPLPQLTVDETNFALDDTSDPGTVHFSVRFGADGPAVDGSKLYALEAVADTDTGLTDTATDQAVLIRLGTGADAGKVFGVTETDGDTVFIMSVNATTGEITFDQQRAVVHGDATNPDDIVSIREGVISLRLTATDADGDTATATVDVGSLVSILDDGPSLKVGVTDAHTLDEDGLPGGNADAGRDGESTGSGSTSASGTIVDNVNWGADGFGRVTGVMVGGTAATFNADAGTYTISNDDYTLVVQENGDYTITLNRAQAHGVQGEDFKALLASGFTVNAVDRDGDAVPDGVTVNVGVLDDIPVIDVIDLSGSFTLTVTLKGSDAGYDNSFGYYIKDANGNPTTGVVIWDNVKDFDVTQITLTGHTPVQVGFFIIPNGDRLNPNLGPNTAVTFQQVNGNWQAVPVGGTAPLVGAGASVLFDAVALNPEGSAQVDDNADPGNLNWEDILGGGDGDFNDVNISYAWTSNLPVLTTQDADTIDTVTNSTTTPVSDTASASFASAFGRTYSYGADGAGTVESNYVLSIGSNGATGLTSNGQPITLTMEGGVVFGRTGSGSTAIDIFSIAVNPGTGQVTLTQFAELDHVGEDADSDAFNNSAALLGLPADVLFLTRTDTITDRDGDVARDSQTLDIGAAVRFEDDVPRLDANNGTDTVRLDEDDLRAVRGTGESQGNDAAPPEPLSASGSIVDNVNWGADGFGRVTGVSWNGGTATVPTGGSTTVFLGANGQVQEGATGAAVSLLVNANGSYTVTLLDNLLIGGAGENVVSLLQNGFTFQAVDGDGDAVEGGVPVRIQITDDVPVAVAGAAVSATVAENDINTPLSSGTSPNDGNADGSFTGDPGQSRGPAQVSGSLATLVSFGADSAGANGFGLATDFTALANQDLSSKGVDLSYAVSGNTLTATAGIGQAARTVFTLELQPNGNYTFRLFDQLDHATGQGANSLALDLSSVIRATDADGDALTLSRGFTLNVTDDVPKLDGWKPAGGVVEEEALPRGNREWPNLGLVESGSVSSQVEAGADEGLRFTLNPLTGGLPTLTSGGVAVTYAVSGTTLTASAGNTSVFTLVLQANGQYTFTLRAPIDHASGNGENSRTLDLSSAIVATDFDGDALTLSNALSITVIDDIPRDPDIEGPTWVREDAASPITGTWSNAVGADQAGSSIVVRVGSQDHALDSPIAVTVGNQNIGTLTVISGGTWSFDPNPNLNNSSGVDFNFTIRVTDADGDTQSDSHRITVKDGTDPRAGGSVTLALDEEALGNANASGSNPTSTLEQVQASVSFTAGSDDLLGFAFSNSLAQLVRNTNAVTGDELVWTRSTDGQTITATFVNTTQVALTLTLTAPTSIAHGQTGNVTVTATLSDNLRHAIGNGEQVLNLGSIQVVATDRDGDTAAATFNLSVKDDVPSITTSPTQALRESFEGFVTDEPNQGGWFVVGEGGRTLTGNDGIVWTLNAAGIEIQRGDVGGALPSDGNNKAELEAHNLAGGSPSTLSVLSTRIDVPGTTFGMSFDYQPRPADRADSAMTVSLNGVQVTISADANGVVTVNAPSGVTVTQTPGSNGWTGIALVFSGLTPGLQTLSFAGLSDNLDGDTLGAFLDNIRLSANNPLLVDETLMGTDASGGGAAQRFTVSFGADGAAASNGGKAYDLVATNGAATGLTDTLSEERVVIRLGTGTNEVLGVTEFGGRTVFVMSVNPTTGVVTFDQQRAVVHGNPNNPNDSVSLNPNVISLRLTATDGDGDTATATVDVGRLVSILDDGPSIDVALSTNGPALPVLTTQDAQTIDTVSGIVTTAVSDTASGNFANRFTVTPTPSADGTSGAGTHITTYALGVGQAVTGLTAGGLAITLYLGSNGKLLGSTATSAGGITPANTVFDISVTAAGQVTLTQHSEIDHAISGSLLGLNAGTVRLTASASITDGDGDTARDSETLDISASFKFEDGTPPVVSISANPDTVNEDGTTNVTFTVSQDRPSTTDTVVTIGLTGTATEGTDYAVTGLTGTVTRTVTIPAGQTSVTFSADPTPDILDEVNETVVATITAATGATVSTTASSATATILDNDTAPTIEGASARVSEEGLPNGIPDTSGTPADSTNSASASGTIALTGNGAAPLTVALALTGLPTSIGGTALTWSHGANPTVLIGSSGTTTPVPVIQITLNGGNTAVAAGATSVGYAVTLLQPIQHPSNSVEDVLPLSVGLSITDGVNTADAGLIHITIEDDMPVITSADNLTLANQVTSQTGNINGLLFGADGPATAQALRLSGWPDLPGISETLSNDGKTLTATIDGSGSSPTVFYTLVLNDSGGYTFTLVTPQPTQTIAIGDQFGAGGRQETIAVTAGTNVVTFDGLLFNNAAGVGAPQNHPEQGNNSDDLNPNDNGFGIQNGNLDHNEGFRASMTSPADGLSFTVEGFGGNVDQVTVEWRAYATDGTTVVDAGTLALSGLRTAGQLASIQSDAEFSRVDVRFVMDSNESVRIQNFNVIDRITPPDLALGFQVTATDRDGDAVTANFTVNVNPSNVPTVQVGAPGTATGDITVPEGDPAVFEVLVNHAAAGSTLVLTLADGTAVNPAISPADYSRQVFEFSLNGGTWTAYTVAIVLPAGSSSVLVRTNTVGDALVEANETFTLGATLSSSSTVVSDSATATILDNDTAPTIEGASARVSEEGLPNGIPDTSGTPADTTNSASASGTIALTGNGAAPLTVALTLTGLPTLIGGTALTWSHGANPTVLIGSSGTTPVIEITLNGGNTAVAAGATSVGYAVTLLQPIQHPTNSVEDVLSLSVGLSITDGVNTADAGLIHITIEDDMPAVPPAINVSINESGQSNHNVMFILDLSGSMDDDALPAAGIQSRLSVAKDAMERLISTYDSMGEVKVRIVIFNDTASAVGAEWMTATAARTWINALANDAGNGFTNFDAALNSAMTAFGSAGKIPAGVNVSYFLSDGEPNRGSAPFIENGPTAATADDSGIGTQEQAQWEAFLRTNDIKSFALGMGAGLVVNPGALDDELDPIAYDGVVEQNLNPIAVTDLSQLSQVLSGTVSSASTVSGNLLTDGNPDARFGADGAGTRPIHSVTFNTVEYTSASAPQFNADTQTLTLQANGGTLSVNFATGAYSFTTSANPNDSTNAFTYKIVDRDGDTAIGVLNINVIDHNPVANHDSATAREGNWSLGTETNRTVKVLQPESWSASTTTEVDGKWEIDPAHPGSVVTVQTPTFTFDANASNPATVRFDIDVDGYRSSDDVVRVELVNTAATGTPVQTRTFSGNASDQTFSVTTGGTYFLRLVGDDNTSSGNLKAYLDDLQVTSRTFTPARWVTQSVATPNMLWVAGLVAVGNVLANDDVGIEGAVVSQVTVASTVATVEATGNTLIVGQFGTLSINAQGAYTYTPNQRDNPNGAQDVFSYTIRQPDGDTATANLTVNLTNFTYSAAATDGAQLVGGGDGNDTLGGLGGNDVVYGGAGNDALDGGAGNDLLLGGIGNDTLTGGLGADVFAWRLGDQGSTGTPARDVITDFTPGQGDALDLRDLLQGESATNLGNYLRFDTEGTKLVLLVDHDGGTGTFEATQHIVFDNFADRAALAQALGMSGTPNDADILTRLREGGHLRTD</sequence>
<feature type="domain" description="VWFA" evidence="2">
    <location>
        <begin position="3301"/>
        <end position="3513"/>
    </location>
</feature>
<dbReference type="STRING" id="1458425.SRAA_2229"/>
<feature type="region of interest" description="Disordered" evidence="1">
    <location>
        <begin position="3138"/>
        <end position="3159"/>
    </location>
</feature>
<dbReference type="InterPro" id="IPR036465">
    <property type="entry name" value="vWFA_dom_sf"/>
</dbReference>